<evidence type="ECO:0000256" key="1">
    <source>
        <dbReference type="SAM" id="MobiDB-lite"/>
    </source>
</evidence>
<organism evidence="2">
    <name type="scientific">Streptomyces hygroscopicus subsp. hygroscopicus</name>
    <dbReference type="NCBI Taxonomy" id="68042"/>
    <lineage>
        <taxon>Bacteria</taxon>
        <taxon>Bacillati</taxon>
        <taxon>Actinomycetota</taxon>
        <taxon>Actinomycetes</taxon>
        <taxon>Kitasatosporales</taxon>
        <taxon>Streptomycetaceae</taxon>
        <taxon>Streptomyces</taxon>
        <taxon>Streptomyces violaceusniger group</taxon>
    </lineage>
</organism>
<accession>Q2MFT7</accession>
<evidence type="ECO:0000313" key="2">
    <source>
        <dbReference type="EMBL" id="CAF31830.1"/>
    </source>
</evidence>
<protein>
    <submittedName>
        <fullName evidence="2">Uncharacterized protein</fullName>
    </submittedName>
</protein>
<sequence>MTGLAIPAAAAGANPLDQVEPVHHSSERNPGPATRRALPAITLKPSDVAHTPVGRPGSGDTGHRGAIHQHPYLRRRLTGPSEKSRHMASAQAGRPGGLAVPRGQYLFRI</sequence>
<name>Q2MFT7_STRHY</name>
<dbReference type="EMBL" id="AJ628642">
    <property type="protein sequence ID" value="CAF31830.1"/>
    <property type="molecule type" value="Genomic_DNA"/>
</dbReference>
<dbReference type="AlphaFoldDB" id="Q2MFT7"/>
<feature type="region of interest" description="Disordered" evidence="1">
    <location>
        <begin position="1"/>
        <end position="100"/>
    </location>
</feature>
<proteinExistence type="predicted"/>
<feature type="compositionally biased region" description="Low complexity" evidence="1">
    <location>
        <begin position="1"/>
        <end position="13"/>
    </location>
</feature>
<feature type="compositionally biased region" description="Basic residues" evidence="1">
    <location>
        <begin position="65"/>
        <end position="77"/>
    </location>
</feature>
<reference evidence="2" key="1">
    <citation type="submission" date="2004-02" db="EMBL/GenBank/DDBJ databases">
        <title>Cloning and sequencing of the hygromycin B biosynthetic gene cluster from Streptomyces hygroscopicus ssp.hygroscopicus DSM 40578.</title>
        <authorList>
            <person name="Aboshanab K.M.A."/>
            <person name="Schmidt-Beissner H."/>
            <person name="Wehmeier U.F."/>
            <person name="Welzel K."/>
            <person name="Vente A."/>
            <person name="Piepersberg W."/>
        </authorList>
    </citation>
    <scope>NUCLEOTIDE SEQUENCE</scope>
    <source>
        <strain evidence="2">DSM 40578</strain>
    </source>
</reference>